<name>A0A512N442_9HYPH</name>
<reference evidence="1 2" key="1">
    <citation type="submission" date="2019-07" db="EMBL/GenBank/DDBJ databases">
        <title>Whole genome shotgun sequence of Reyranella soli NBRC 108950.</title>
        <authorList>
            <person name="Hosoyama A."/>
            <person name="Uohara A."/>
            <person name="Ohji S."/>
            <person name="Ichikawa N."/>
        </authorList>
    </citation>
    <scope>NUCLEOTIDE SEQUENCE [LARGE SCALE GENOMIC DNA]</scope>
    <source>
        <strain evidence="1 2">NBRC 108950</strain>
    </source>
</reference>
<sequence length="107" mass="11557">MKEPADLVGREVSAVAFVRDGVEFHFDGPVLHSRGDPQVAVGEAVYCFPKPGSRDALCLVIGATIESLSLDDVRHLEFTTSNGCRVRLPLRAGGVLHFKADRLLQVG</sequence>
<dbReference type="AlphaFoldDB" id="A0A512N442"/>
<dbReference type="Proteomes" id="UP000321058">
    <property type="component" value="Unassembled WGS sequence"/>
</dbReference>
<gene>
    <name evidence="1" type="ORF">RSO01_09230</name>
</gene>
<proteinExistence type="predicted"/>
<comment type="caution">
    <text evidence="1">The sequence shown here is derived from an EMBL/GenBank/DDBJ whole genome shotgun (WGS) entry which is preliminary data.</text>
</comment>
<protein>
    <submittedName>
        <fullName evidence="1">Uncharacterized protein</fullName>
    </submittedName>
</protein>
<evidence type="ECO:0000313" key="2">
    <source>
        <dbReference type="Proteomes" id="UP000321058"/>
    </source>
</evidence>
<accession>A0A512N442</accession>
<dbReference type="EMBL" id="BKAJ01000017">
    <property type="protein sequence ID" value="GEP53757.1"/>
    <property type="molecule type" value="Genomic_DNA"/>
</dbReference>
<keyword evidence="2" id="KW-1185">Reference proteome</keyword>
<dbReference type="OrthoDB" id="3428371at2"/>
<dbReference type="RefSeq" id="WP_147146702.1">
    <property type="nucleotide sequence ID" value="NZ_BKAJ01000017.1"/>
</dbReference>
<evidence type="ECO:0000313" key="1">
    <source>
        <dbReference type="EMBL" id="GEP53757.1"/>
    </source>
</evidence>
<organism evidence="1 2">
    <name type="scientific">Reyranella soli</name>
    <dbReference type="NCBI Taxonomy" id="1230389"/>
    <lineage>
        <taxon>Bacteria</taxon>
        <taxon>Pseudomonadati</taxon>
        <taxon>Pseudomonadota</taxon>
        <taxon>Alphaproteobacteria</taxon>
        <taxon>Hyphomicrobiales</taxon>
        <taxon>Reyranellaceae</taxon>
        <taxon>Reyranella</taxon>
    </lineage>
</organism>